<dbReference type="Pfam" id="PF00078">
    <property type="entry name" value="RVT_1"/>
    <property type="match status" value="1"/>
</dbReference>
<dbReference type="AlphaFoldDB" id="A0A151U2P9"/>
<dbReference type="InterPro" id="IPR001584">
    <property type="entry name" value="Integrase_cat-core"/>
</dbReference>
<dbReference type="SUPFAM" id="SSF53098">
    <property type="entry name" value="Ribonuclease H-like"/>
    <property type="match status" value="1"/>
</dbReference>
<dbReference type="EMBL" id="CM003604">
    <property type="protein sequence ID" value="KYP73577.1"/>
    <property type="molecule type" value="Genomic_DNA"/>
</dbReference>
<evidence type="ECO:0000259" key="2">
    <source>
        <dbReference type="PROSITE" id="PS50878"/>
    </source>
</evidence>
<dbReference type="InterPro" id="IPR041588">
    <property type="entry name" value="Integrase_H2C2"/>
</dbReference>
<evidence type="ECO:0000313" key="5">
    <source>
        <dbReference type="Proteomes" id="UP000075243"/>
    </source>
</evidence>
<dbReference type="InterPro" id="IPR000477">
    <property type="entry name" value="RT_dom"/>
</dbReference>
<keyword evidence="5" id="KW-1185">Reference proteome</keyword>
<dbReference type="FunFam" id="3.30.70.270:FF:000020">
    <property type="entry name" value="Transposon Tf2-6 polyprotein-like Protein"/>
    <property type="match status" value="1"/>
</dbReference>
<evidence type="ECO:0000313" key="4">
    <source>
        <dbReference type="EMBL" id="KYP73577.1"/>
    </source>
</evidence>
<name>A0A151U2P9_CAJCA</name>
<dbReference type="Pfam" id="PF17921">
    <property type="entry name" value="Integrase_H2C2"/>
    <property type="match status" value="1"/>
</dbReference>
<dbReference type="Proteomes" id="UP000075243">
    <property type="component" value="Chromosome 2"/>
</dbReference>
<protein>
    <submittedName>
        <fullName evidence="4">Retrovirus-related Pol polyprotein from transposon 297 family</fullName>
    </submittedName>
</protein>
<keyword evidence="1" id="KW-0511">Multifunctional enzyme</keyword>
<dbReference type="CDD" id="cd01647">
    <property type="entry name" value="RT_LTR"/>
    <property type="match status" value="1"/>
</dbReference>
<dbReference type="Gene3D" id="1.10.340.70">
    <property type="match status" value="1"/>
</dbReference>
<dbReference type="Gene3D" id="3.30.420.10">
    <property type="entry name" value="Ribonuclease H-like superfamily/Ribonuclease H"/>
    <property type="match status" value="1"/>
</dbReference>
<dbReference type="InterPro" id="IPR012337">
    <property type="entry name" value="RNaseH-like_sf"/>
</dbReference>
<proteinExistence type="predicted"/>
<sequence length="457" mass="52011">MPFGLTNAPASFQALMNQIFQDFLRKFVLVFFDDILIYSASWSAHLQHLQQVLSIMQEHQLHAKLSKCAFGTQQIAYLGHMVSSSGAHMDPDKVQSVLQWPTPTTLKQLRGFLGLTSYYRRFIKGYASLASPLHDLLKKDAFLWSDTTQVAFDNLKRAMTQAPVLVLPNFSIPFELETDASGVGIGAILNKPDKQNVGADALSRVDCFALSMQHCDFLPTLKAQIAVDSEYNRILFGIRAGKSFLYYREQDGLLFWKDRLVIPKQSPLTLKLIQEFHDSPIGGHAGYLRTYQRLLVQFYWHGMKQQVYDYVRQCQVCQQAKVSHFLPGGLLQPLPIPERIWDDIAMDFITGLPLVNGYTVIMVVVDRLSKYAHLIPLKTHFTSNIVAEQFIQHVVKLHGIPKSIVSDRDKTFTSNFWQHLFKYQGTTLAMSTVYHPQTDGQSEALNRCIEMYCNDPP</sequence>
<dbReference type="FunFam" id="1.10.340.70:FF:000001">
    <property type="entry name" value="Retrovirus-related Pol polyprotein from transposon gypsy-like Protein"/>
    <property type="match status" value="1"/>
</dbReference>
<dbReference type="FunFam" id="3.30.70.270:FF:000003">
    <property type="entry name" value="Transposon Ty3-G Gag-Pol polyprotein"/>
    <property type="match status" value="1"/>
</dbReference>
<dbReference type="Pfam" id="PF17919">
    <property type="entry name" value="RT_RNaseH_2"/>
    <property type="match status" value="1"/>
</dbReference>
<dbReference type="Gene3D" id="3.30.70.270">
    <property type="match status" value="2"/>
</dbReference>
<dbReference type="Pfam" id="PF00665">
    <property type="entry name" value="rve"/>
    <property type="match status" value="1"/>
</dbReference>
<dbReference type="PROSITE" id="PS50994">
    <property type="entry name" value="INTEGRASE"/>
    <property type="match status" value="1"/>
</dbReference>
<dbReference type="InterPro" id="IPR041577">
    <property type="entry name" value="RT_RNaseH_2"/>
</dbReference>
<dbReference type="SUPFAM" id="SSF56672">
    <property type="entry name" value="DNA/RNA polymerases"/>
    <property type="match status" value="1"/>
</dbReference>
<feature type="domain" description="Integrase catalytic" evidence="3">
    <location>
        <begin position="331"/>
        <end position="457"/>
    </location>
</feature>
<evidence type="ECO:0000256" key="1">
    <source>
        <dbReference type="ARBA" id="ARBA00023268"/>
    </source>
</evidence>
<dbReference type="PANTHER" id="PTHR37984">
    <property type="entry name" value="PROTEIN CBG26694"/>
    <property type="match status" value="1"/>
</dbReference>
<organism evidence="4 5">
    <name type="scientific">Cajanus cajan</name>
    <name type="common">Pigeon pea</name>
    <name type="synonym">Cajanus indicus</name>
    <dbReference type="NCBI Taxonomy" id="3821"/>
    <lineage>
        <taxon>Eukaryota</taxon>
        <taxon>Viridiplantae</taxon>
        <taxon>Streptophyta</taxon>
        <taxon>Embryophyta</taxon>
        <taxon>Tracheophyta</taxon>
        <taxon>Spermatophyta</taxon>
        <taxon>Magnoliopsida</taxon>
        <taxon>eudicotyledons</taxon>
        <taxon>Gunneridae</taxon>
        <taxon>Pentapetalae</taxon>
        <taxon>rosids</taxon>
        <taxon>fabids</taxon>
        <taxon>Fabales</taxon>
        <taxon>Fabaceae</taxon>
        <taxon>Papilionoideae</taxon>
        <taxon>50 kb inversion clade</taxon>
        <taxon>NPAAA clade</taxon>
        <taxon>indigoferoid/millettioid clade</taxon>
        <taxon>Phaseoleae</taxon>
        <taxon>Cajanus</taxon>
    </lineage>
</organism>
<dbReference type="PROSITE" id="PS50878">
    <property type="entry name" value="RT_POL"/>
    <property type="match status" value="1"/>
</dbReference>
<dbReference type="PANTHER" id="PTHR37984:SF5">
    <property type="entry name" value="PROTEIN NYNRIN-LIKE"/>
    <property type="match status" value="1"/>
</dbReference>
<evidence type="ECO:0000259" key="3">
    <source>
        <dbReference type="PROSITE" id="PS50994"/>
    </source>
</evidence>
<dbReference type="GO" id="GO:0015074">
    <property type="term" value="P:DNA integration"/>
    <property type="evidence" value="ECO:0007669"/>
    <property type="project" value="InterPro"/>
</dbReference>
<dbReference type="GO" id="GO:0003676">
    <property type="term" value="F:nucleic acid binding"/>
    <property type="evidence" value="ECO:0007669"/>
    <property type="project" value="InterPro"/>
</dbReference>
<dbReference type="GO" id="GO:0003824">
    <property type="term" value="F:catalytic activity"/>
    <property type="evidence" value="ECO:0007669"/>
    <property type="project" value="UniProtKB-KW"/>
</dbReference>
<dbReference type="Gramene" id="C.cajan_06053.t">
    <property type="protein sequence ID" value="C.cajan_06053.t"/>
    <property type="gene ID" value="C.cajan_06053"/>
</dbReference>
<dbReference type="InterPro" id="IPR050951">
    <property type="entry name" value="Retrovirus_Pol_polyprotein"/>
</dbReference>
<accession>A0A151U2P9</accession>
<gene>
    <name evidence="4" type="ORF">KK1_006220</name>
</gene>
<dbReference type="InterPro" id="IPR043128">
    <property type="entry name" value="Rev_trsase/Diguanyl_cyclase"/>
</dbReference>
<reference evidence="4 5" key="1">
    <citation type="journal article" date="2012" name="Nat. Biotechnol.">
        <title>Draft genome sequence of pigeonpea (Cajanus cajan), an orphan legume crop of resource-poor farmers.</title>
        <authorList>
            <person name="Varshney R.K."/>
            <person name="Chen W."/>
            <person name="Li Y."/>
            <person name="Bharti A.K."/>
            <person name="Saxena R.K."/>
            <person name="Schlueter J.A."/>
            <person name="Donoghue M.T."/>
            <person name="Azam S."/>
            <person name="Fan G."/>
            <person name="Whaley A.M."/>
            <person name="Farmer A.D."/>
            <person name="Sheridan J."/>
            <person name="Iwata A."/>
            <person name="Tuteja R."/>
            <person name="Penmetsa R.V."/>
            <person name="Wu W."/>
            <person name="Upadhyaya H.D."/>
            <person name="Yang S.P."/>
            <person name="Shah T."/>
            <person name="Saxena K.B."/>
            <person name="Michael T."/>
            <person name="McCombie W.R."/>
            <person name="Yang B."/>
            <person name="Zhang G."/>
            <person name="Yang H."/>
            <person name="Wang J."/>
            <person name="Spillane C."/>
            <person name="Cook D.R."/>
            <person name="May G.D."/>
            <person name="Xu X."/>
            <person name="Jackson S.A."/>
        </authorList>
    </citation>
    <scope>NUCLEOTIDE SEQUENCE [LARGE SCALE GENOMIC DNA]</scope>
    <source>
        <strain evidence="5">cv. Asha</strain>
    </source>
</reference>
<dbReference type="InterPro" id="IPR036397">
    <property type="entry name" value="RNaseH_sf"/>
</dbReference>
<feature type="domain" description="Reverse transcriptase" evidence="2">
    <location>
        <begin position="1"/>
        <end position="82"/>
    </location>
</feature>
<dbReference type="InterPro" id="IPR043502">
    <property type="entry name" value="DNA/RNA_pol_sf"/>
</dbReference>